<evidence type="ECO:0000256" key="1">
    <source>
        <dbReference type="SAM" id="MobiDB-lite"/>
    </source>
</evidence>
<feature type="compositionally biased region" description="Polar residues" evidence="1">
    <location>
        <begin position="31"/>
        <end position="46"/>
    </location>
</feature>
<dbReference type="EMBL" id="JAFNEN010000539">
    <property type="protein sequence ID" value="KAG8181028.1"/>
    <property type="molecule type" value="Genomic_DNA"/>
</dbReference>
<sequence length="95" mass="10698">MFPKYRPSNRFNNPAHIKNNYEYGVPEKNPRNFNWSRPNNTTKYQNQTSAVPAAAAVPSTSQSEPNNSSAPSRISGPIEITKLRSMKSRKLSPSF</sequence>
<gene>
    <name evidence="2" type="ORF">JTE90_024774</name>
</gene>
<organism evidence="2 3">
    <name type="scientific">Oedothorax gibbosus</name>
    <dbReference type="NCBI Taxonomy" id="931172"/>
    <lineage>
        <taxon>Eukaryota</taxon>
        <taxon>Metazoa</taxon>
        <taxon>Ecdysozoa</taxon>
        <taxon>Arthropoda</taxon>
        <taxon>Chelicerata</taxon>
        <taxon>Arachnida</taxon>
        <taxon>Araneae</taxon>
        <taxon>Araneomorphae</taxon>
        <taxon>Entelegynae</taxon>
        <taxon>Araneoidea</taxon>
        <taxon>Linyphiidae</taxon>
        <taxon>Erigoninae</taxon>
        <taxon>Oedothorax</taxon>
    </lineage>
</organism>
<comment type="caution">
    <text evidence="2">The sequence shown here is derived from an EMBL/GenBank/DDBJ whole genome shotgun (WGS) entry which is preliminary data.</text>
</comment>
<protein>
    <submittedName>
        <fullName evidence="2">Uncharacterized protein</fullName>
    </submittedName>
</protein>
<feature type="compositionally biased region" description="Basic residues" evidence="1">
    <location>
        <begin position="84"/>
        <end position="95"/>
    </location>
</feature>
<keyword evidence="3" id="KW-1185">Reference proteome</keyword>
<feature type="compositionally biased region" description="Low complexity" evidence="1">
    <location>
        <begin position="47"/>
        <end position="63"/>
    </location>
</feature>
<feature type="region of interest" description="Disordered" evidence="1">
    <location>
        <begin position="1"/>
        <end position="95"/>
    </location>
</feature>
<evidence type="ECO:0000313" key="3">
    <source>
        <dbReference type="Proteomes" id="UP000827092"/>
    </source>
</evidence>
<name>A0AAV6UAY9_9ARAC</name>
<evidence type="ECO:0000313" key="2">
    <source>
        <dbReference type="EMBL" id="KAG8181028.1"/>
    </source>
</evidence>
<dbReference type="AlphaFoldDB" id="A0AAV6UAY9"/>
<reference evidence="2 3" key="1">
    <citation type="journal article" date="2022" name="Nat. Ecol. Evol.">
        <title>A masculinizing supergene underlies an exaggerated male reproductive morph in a spider.</title>
        <authorList>
            <person name="Hendrickx F."/>
            <person name="De Corte Z."/>
            <person name="Sonet G."/>
            <person name="Van Belleghem S.M."/>
            <person name="Kostlbacher S."/>
            <person name="Vangestel C."/>
        </authorList>
    </citation>
    <scope>NUCLEOTIDE SEQUENCE [LARGE SCALE GENOMIC DNA]</scope>
    <source>
        <strain evidence="2">W744_W776</strain>
    </source>
</reference>
<accession>A0AAV6UAY9</accession>
<dbReference type="Proteomes" id="UP000827092">
    <property type="component" value="Unassembled WGS sequence"/>
</dbReference>
<proteinExistence type="predicted"/>